<protein>
    <submittedName>
        <fullName evidence="3">Uncharacterized protein</fullName>
    </submittedName>
</protein>
<organism evidence="3 4">
    <name type="scientific">Byssothecium circinans</name>
    <dbReference type="NCBI Taxonomy" id="147558"/>
    <lineage>
        <taxon>Eukaryota</taxon>
        <taxon>Fungi</taxon>
        <taxon>Dikarya</taxon>
        <taxon>Ascomycota</taxon>
        <taxon>Pezizomycotina</taxon>
        <taxon>Dothideomycetes</taxon>
        <taxon>Pleosporomycetidae</taxon>
        <taxon>Pleosporales</taxon>
        <taxon>Massarineae</taxon>
        <taxon>Massarinaceae</taxon>
        <taxon>Byssothecium</taxon>
    </lineage>
</organism>
<proteinExistence type="predicted"/>
<dbReference type="EMBL" id="ML977016">
    <property type="protein sequence ID" value="KAF1951616.1"/>
    <property type="molecule type" value="Genomic_DNA"/>
</dbReference>
<evidence type="ECO:0000313" key="4">
    <source>
        <dbReference type="Proteomes" id="UP000800035"/>
    </source>
</evidence>
<feature type="region of interest" description="Disordered" evidence="1">
    <location>
        <begin position="496"/>
        <end position="517"/>
    </location>
</feature>
<feature type="transmembrane region" description="Helical" evidence="2">
    <location>
        <begin position="34"/>
        <end position="59"/>
    </location>
</feature>
<evidence type="ECO:0000256" key="1">
    <source>
        <dbReference type="SAM" id="MobiDB-lite"/>
    </source>
</evidence>
<keyword evidence="2" id="KW-1133">Transmembrane helix</keyword>
<feature type="region of interest" description="Disordered" evidence="1">
    <location>
        <begin position="351"/>
        <end position="437"/>
    </location>
</feature>
<feature type="transmembrane region" description="Helical" evidence="2">
    <location>
        <begin position="75"/>
        <end position="96"/>
    </location>
</feature>
<accession>A0A6A5TLB8</accession>
<feature type="transmembrane region" description="Helical" evidence="2">
    <location>
        <begin position="168"/>
        <end position="188"/>
    </location>
</feature>
<feature type="compositionally biased region" description="Polar residues" evidence="1">
    <location>
        <begin position="398"/>
        <end position="415"/>
    </location>
</feature>
<keyword evidence="2" id="KW-0812">Transmembrane</keyword>
<feature type="transmembrane region" description="Helical" evidence="2">
    <location>
        <begin position="116"/>
        <end position="137"/>
    </location>
</feature>
<dbReference type="OrthoDB" id="3944567at2759"/>
<reference evidence="3" key="1">
    <citation type="journal article" date="2020" name="Stud. Mycol.">
        <title>101 Dothideomycetes genomes: a test case for predicting lifestyles and emergence of pathogens.</title>
        <authorList>
            <person name="Haridas S."/>
            <person name="Albert R."/>
            <person name="Binder M."/>
            <person name="Bloem J."/>
            <person name="Labutti K."/>
            <person name="Salamov A."/>
            <person name="Andreopoulos B."/>
            <person name="Baker S."/>
            <person name="Barry K."/>
            <person name="Bills G."/>
            <person name="Bluhm B."/>
            <person name="Cannon C."/>
            <person name="Castanera R."/>
            <person name="Culley D."/>
            <person name="Daum C."/>
            <person name="Ezra D."/>
            <person name="Gonzalez J."/>
            <person name="Henrissat B."/>
            <person name="Kuo A."/>
            <person name="Liang C."/>
            <person name="Lipzen A."/>
            <person name="Lutzoni F."/>
            <person name="Magnuson J."/>
            <person name="Mondo S."/>
            <person name="Nolan M."/>
            <person name="Ohm R."/>
            <person name="Pangilinan J."/>
            <person name="Park H.-J."/>
            <person name="Ramirez L."/>
            <person name="Alfaro M."/>
            <person name="Sun H."/>
            <person name="Tritt A."/>
            <person name="Yoshinaga Y."/>
            <person name="Zwiers L.-H."/>
            <person name="Turgeon B."/>
            <person name="Goodwin S."/>
            <person name="Spatafora J."/>
            <person name="Crous P."/>
            <person name="Grigoriev I."/>
        </authorList>
    </citation>
    <scope>NUCLEOTIDE SEQUENCE</scope>
    <source>
        <strain evidence="3">CBS 675.92</strain>
    </source>
</reference>
<dbReference type="AlphaFoldDB" id="A0A6A5TLB8"/>
<name>A0A6A5TLB8_9PLEO</name>
<evidence type="ECO:0000313" key="3">
    <source>
        <dbReference type="EMBL" id="KAF1951616.1"/>
    </source>
</evidence>
<evidence type="ECO:0000256" key="2">
    <source>
        <dbReference type="SAM" id="Phobius"/>
    </source>
</evidence>
<feature type="compositionally biased region" description="Low complexity" evidence="1">
    <location>
        <begin position="379"/>
        <end position="390"/>
    </location>
</feature>
<sequence>MAGSESSGRASQLPTAEDTTIVIRIHTKLPRRQLTLIAITILLNVLLWSSLVCFTASLYQVASDISDTSSIPSEVLILTSSLTTIAYIILHTIFSLKQRIWKHQGRHPSIKKTSYIAVRFAVTLCILWLLTSGWNMITVARQPVCLSEAPGLQGWEAGSTCRVSRVGIAFSIVALMASCTLFWMLSVVRRPFEAHLLNHDFHSPSKPNLTPAVSRRPSPSRTASIISEKYRGRHVSASMRRSTQSIFSDTDIETLELDSGSPPATLHAPSPIRSIGLGIFTSNAQPPPVPPGFASHSRASSQAELPPIFYPSASNHHLPPPPRMSALIPPSGFVPLSVPAQFSASAWQAVHPPAPSPLGPAPSRSHPHLPGTNSGNTFSYRSRYSRSSVSLTRPHRLSGTTPAESVAWSSRSGSTGPDEGRGSPSSGDGSGQGKATPNDIAYAILNGTPIPGSGSWKGKGRMVGHVRRASAPDTSTGAQHSIRKSKGWKPQLNDQTETMENQQTRQSPPIIRSSSADPLSIFSPDTSPDNDQLDLRFEIEKELDLRANIDQSVAMRRIRSEDPIRFSGLMSDASVARAATLVGRMPMLGQGIRVLKSARKDDGSTVSDARAGAKTFEELKNKPLPKIAVL</sequence>
<gene>
    <name evidence="3" type="ORF">CC80DRAFT_480898</name>
</gene>
<keyword evidence="2" id="KW-0472">Membrane</keyword>
<dbReference type="Proteomes" id="UP000800035">
    <property type="component" value="Unassembled WGS sequence"/>
</dbReference>
<keyword evidence="4" id="KW-1185">Reference proteome</keyword>